<gene>
    <name evidence="1" type="ORF">PoB_000973300</name>
</gene>
<proteinExistence type="predicted"/>
<dbReference type="Proteomes" id="UP000735302">
    <property type="component" value="Unassembled WGS sequence"/>
</dbReference>
<evidence type="ECO:0000313" key="1">
    <source>
        <dbReference type="EMBL" id="GFN83227.1"/>
    </source>
</evidence>
<protein>
    <submittedName>
        <fullName evidence="1">Uncharacterized protein</fullName>
    </submittedName>
</protein>
<accession>A0AAV3YLX1</accession>
<evidence type="ECO:0000313" key="2">
    <source>
        <dbReference type="Proteomes" id="UP000735302"/>
    </source>
</evidence>
<reference evidence="1 2" key="1">
    <citation type="journal article" date="2021" name="Elife">
        <title>Chloroplast acquisition without the gene transfer in kleptoplastic sea slugs, Plakobranchus ocellatus.</title>
        <authorList>
            <person name="Maeda T."/>
            <person name="Takahashi S."/>
            <person name="Yoshida T."/>
            <person name="Shimamura S."/>
            <person name="Takaki Y."/>
            <person name="Nagai Y."/>
            <person name="Toyoda A."/>
            <person name="Suzuki Y."/>
            <person name="Arimoto A."/>
            <person name="Ishii H."/>
            <person name="Satoh N."/>
            <person name="Nishiyama T."/>
            <person name="Hasebe M."/>
            <person name="Maruyama T."/>
            <person name="Minagawa J."/>
            <person name="Obokata J."/>
            <person name="Shigenobu S."/>
        </authorList>
    </citation>
    <scope>NUCLEOTIDE SEQUENCE [LARGE SCALE GENOMIC DNA]</scope>
</reference>
<name>A0AAV3YLX1_9GAST</name>
<comment type="caution">
    <text evidence="1">The sequence shown here is derived from an EMBL/GenBank/DDBJ whole genome shotgun (WGS) entry which is preliminary data.</text>
</comment>
<dbReference type="EMBL" id="BLXT01001120">
    <property type="protein sequence ID" value="GFN83227.1"/>
    <property type="molecule type" value="Genomic_DNA"/>
</dbReference>
<organism evidence="1 2">
    <name type="scientific">Plakobranchus ocellatus</name>
    <dbReference type="NCBI Taxonomy" id="259542"/>
    <lineage>
        <taxon>Eukaryota</taxon>
        <taxon>Metazoa</taxon>
        <taxon>Spiralia</taxon>
        <taxon>Lophotrochozoa</taxon>
        <taxon>Mollusca</taxon>
        <taxon>Gastropoda</taxon>
        <taxon>Heterobranchia</taxon>
        <taxon>Euthyneura</taxon>
        <taxon>Panpulmonata</taxon>
        <taxon>Sacoglossa</taxon>
        <taxon>Placobranchoidea</taxon>
        <taxon>Plakobranchidae</taxon>
        <taxon>Plakobranchus</taxon>
    </lineage>
</organism>
<dbReference type="AlphaFoldDB" id="A0AAV3YLX1"/>
<sequence>MSYRWQKTKMKQKYIITEGEVKEICVGDKILILRPTESNKLLMQWKGPFHVLRQLVLIITALMLLEKEKRYIMRDVSSDDNGPVSAASMAVVENDKVSGCGDCG</sequence>
<keyword evidence="2" id="KW-1185">Reference proteome</keyword>